<dbReference type="AlphaFoldDB" id="A0AAE1RE33"/>
<evidence type="ECO:0000313" key="1">
    <source>
        <dbReference type="EMBL" id="KAK4349107.1"/>
    </source>
</evidence>
<sequence length="120" mass="14020">MFEPKSLLLEPEFKVNQIKKSNPKTQSRQSPRCYLAAISQRRYILCPLISHFLVLLVTACNWVLEKNVNGPNNINKKKAIQFYDKHMYSQEELDDIRVEWGLHFSKILVETEVGKLNADE</sequence>
<dbReference type="Proteomes" id="UP001291623">
    <property type="component" value="Unassembled WGS sequence"/>
</dbReference>
<gene>
    <name evidence="1" type="ORF">RND71_031862</name>
</gene>
<dbReference type="EMBL" id="JAVYJV010000017">
    <property type="protein sequence ID" value="KAK4349107.1"/>
    <property type="molecule type" value="Genomic_DNA"/>
</dbReference>
<protein>
    <submittedName>
        <fullName evidence="1">Uncharacterized protein</fullName>
    </submittedName>
</protein>
<reference evidence="1" key="1">
    <citation type="submission" date="2023-12" db="EMBL/GenBank/DDBJ databases">
        <title>Genome assembly of Anisodus tanguticus.</title>
        <authorList>
            <person name="Wang Y.-J."/>
        </authorList>
    </citation>
    <scope>NUCLEOTIDE SEQUENCE</scope>
    <source>
        <strain evidence="1">KB-2021</strain>
        <tissue evidence="1">Leaf</tissue>
    </source>
</reference>
<proteinExistence type="predicted"/>
<accession>A0AAE1RE33</accession>
<comment type="caution">
    <text evidence="1">The sequence shown here is derived from an EMBL/GenBank/DDBJ whole genome shotgun (WGS) entry which is preliminary data.</text>
</comment>
<organism evidence="1 2">
    <name type="scientific">Anisodus tanguticus</name>
    <dbReference type="NCBI Taxonomy" id="243964"/>
    <lineage>
        <taxon>Eukaryota</taxon>
        <taxon>Viridiplantae</taxon>
        <taxon>Streptophyta</taxon>
        <taxon>Embryophyta</taxon>
        <taxon>Tracheophyta</taxon>
        <taxon>Spermatophyta</taxon>
        <taxon>Magnoliopsida</taxon>
        <taxon>eudicotyledons</taxon>
        <taxon>Gunneridae</taxon>
        <taxon>Pentapetalae</taxon>
        <taxon>asterids</taxon>
        <taxon>lamiids</taxon>
        <taxon>Solanales</taxon>
        <taxon>Solanaceae</taxon>
        <taxon>Solanoideae</taxon>
        <taxon>Hyoscyameae</taxon>
        <taxon>Anisodus</taxon>
    </lineage>
</organism>
<evidence type="ECO:0000313" key="2">
    <source>
        <dbReference type="Proteomes" id="UP001291623"/>
    </source>
</evidence>
<keyword evidence="2" id="KW-1185">Reference proteome</keyword>
<name>A0AAE1RE33_9SOLA</name>